<organism evidence="2 3">
    <name type="scientific">Salipiger mucosus DSM 16094</name>
    <dbReference type="NCBI Taxonomy" id="1123237"/>
    <lineage>
        <taxon>Bacteria</taxon>
        <taxon>Pseudomonadati</taxon>
        <taxon>Pseudomonadota</taxon>
        <taxon>Alphaproteobacteria</taxon>
        <taxon>Rhodobacterales</taxon>
        <taxon>Roseobacteraceae</taxon>
        <taxon>Salipiger</taxon>
    </lineage>
</organism>
<comment type="caution">
    <text evidence="2">The sequence shown here is derived from an EMBL/GenBank/DDBJ whole genome shotgun (WGS) entry which is preliminary data.</text>
</comment>
<keyword evidence="3" id="KW-1185">Reference proteome</keyword>
<reference evidence="3" key="1">
    <citation type="journal article" date="2014" name="Stand. Genomic Sci.">
        <title>Genome sequence of the exopolysaccharide-producing Salipiger mucosus type strain (DSM 16094(T)), a moderately halophilic member of the Roseobacter clade.</title>
        <authorList>
            <person name="Riedel T."/>
            <person name="Spring S."/>
            <person name="Fiebig A."/>
            <person name="Petersen J."/>
            <person name="Kyrpides N.C."/>
            <person name="Goker M."/>
            <person name="Klenk H.P."/>
        </authorList>
    </citation>
    <scope>NUCLEOTIDE SEQUENCE [LARGE SCALE GENOMIC DNA]</scope>
    <source>
        <strain evidence="3">DSM 16094</strain>
    </source>
</reference>
<gene>
    <name evidence="2" type="ORF">Salmuc_00809</name>
</gene>
<dbReference type="HOGENOM" id="CLU_2994094_0_0_5"/>
<dbReference type="AlphaFoldDB" id="S9R216"/>
<sequence>MARARSCERARPLCRPDSSPWDEPAPRGARIKGLTAVQPGPKLKGPGSRLRCPRRPR</sequence>
<evidence type="ECO:0000313" key="3">
    <source>
        <dbReference type="Proteomes" id="UP000015347"/>
    </source>
</evidence>
<proteinExistence type="predicted"/>
<protein>
    <submittedName>
        <fullName evidence="2">Uncharacterized protein</fullName>
    </submittedName>
</protein>
<dbReference type="Proteomes" id="UP000015347">
    <property type="component" value="Unassembled WGS sequence"/>
</dbReference>
<accession>S9R216</accession>
<name>S9R216_9RHOB</name>
<dbReference type="EMBL" id="APVH01000005">
    <property type="protein sequence ID" value="EPX85993.1"/>
    <property type="molecule type" value="Genomic_DNA"/>
</dbReference>
<evidence type="ECO:0000256" key="1">
    <source>
        <dbReference type="SAM" id="MobiDB-lite"/>
    </source>
</evidence>
<feature type="region of interest" description="Disordered" evidence="1">
    <location>
        <begin position="1"/>
        <end position="57"/>
    </location>
</feature>
<feature type="compositionally biased region" description="Basic and acidic residues" evidence="1">
    <location>
        <begin position="1"/>
        <end position="11"/>
    </location>
</feature>
<evidence type="ECO:0000313" key="2">
    <source>
        <dbReference type="EMBL" id="EPX85993.1"/>
    </source>
</evidence>